<proteinExistence type="predicted"/>
<dbReference type="PANTHER" id="PTHR43400">
    <property type="entry name" value="FUMARATE REDUCTASE"/>
    <property type="match status" value="1"/>
</dbReference>
<keyword evidence="4" id="KW-0560">Oxidoreductase</keyword>
<dbReference type="AlphaFoldDB" id="A0A382B2C1"/>
<organism evidence="6">
    <name type="scientific">marine metagenome</name>
    <dbReference type="NCBI Taxonomy" id="408172"/>
    <lineage>
        <taxon>unclassified sequences</taxon>
        <taxon>metagenomes</taxon>
        <taxon>ecological metagenomes</taxon>
    </lineage>
</organism>
<evidence type="ECO:0000259" key="5">
    <source>
        <dbReference type="Pfam" id="PF00890"/>
    </source>
</evidence>
<dbReference type="GO" id="GO:0016491">
    <property type="term" value="F:oxidoreductase activity"/>
    <property type="evidence" value="ECO:0007669"/>
    <property type="project" value="UniProtKB-KW"/>
</dbReference>
<dbReference type="SUPFAM" id="SSF51905">
    <property type="entry name" value="FAD/NAD(P)-binding domain"/>
    <property type="match status" value="1"/>
</dbReference>
<sequence length="264" mass="28844">GWELAKVRGTQYNTGEGIQMALNIGAQSHGHWSGCHAVAWDLNAPPHGDRNVADLFQKHSYPFGLIVNVDGKRFVDEGADFRNYTYAKYGREILKQPQRAAFQLFDQKSKHLLRDEYFIQQATMVESDTIEQLAKGLDINVPGLVRTISDYNDSVQEGEFNPTDLDGKRTIGITPPKSNWAQKLDSPPYIGYAVTCGITFTFGGLKIDTRCRVQDTSDVPIAGLYAAGELTGGLFYNNYPGGAGLMAGAVFGKIAGREAAQSSA</sequence>
<dbReference type="Gene3D" id="3.50.50.60">
    <property type="entry name" value="FAD/NAD(P)-binding domain"/>
    <property type="match status" value="1"/>
</dbReference>
<keyword evidence="2" id="KW-0285">Flavoprotein</keyword>
<dbReference type="Gene3D" id="3.90.700.10">
    <property type="entry name" value="Succinate dehydrogenase/fumarate reductase flavoprotein, catalytic domain"/>
    <property type="match status" value="1"/>
</dbReference>
<dbReference type="EMBL" id="UINC01027689">
    <property type="protein sequence ID" value="SVB07367.1"/>
    <property type="molecule type" value="Genomic_DNA"/>
</dbReference>
<keyword evidence="3" id="KW-0274">FAD</keyword>
<name>A0A382B2C1_9ZZZZ</name>
<feature type="non-terminal residue" evidence="6">
    <location>
        <position position="1"/>
    </location>
</feature>
<protein>
    <recommendedName>
        <fullName evidence="5">FAD-dependent oxidoreductase 2 FAD-binding domain-containing protein</fullName>
    </recommendedName>
</protein>
<dbReference type="Pfam" id="PF00890">
    <property type="entry name" value="FAD_binding_2"/>
    <property type="match status" value="1"/>
</dbReference>
<evidence type="ECO:0000256" key="1">
    <source>
        <dbReference type="ARBA" id="ARBA00001974"/>
    </source>
</evidence>
<dbReference type="InterPro" id="IPR050315">
    <property type="entry name" value="FAD-oxidoreductase_2"/>
</dbReference>
<gene>
    <name evidence="6" type="ORF">METZ01_LOCUS160221</name>
</gene>
<dbReference type="InterPro" id="IPR027477">
    <property type="entry name" value="Succ_DH/fumarate_Rdtase_cat_sf"/>
</dbReference>
<reference evidence="6" key="1">
    <citation type="submission" date="2018-05" db="EMBL/GenBank/DDBJ databases">
        <authorList>
            <person name="Lanie J.A."/>
            <person name="Ng W.-L."/>
            <person name="Kazmierczak K.M."/>
            <person name="Andrzejewski T.M."/>
            <person name="Davidsen T.M."/>
            <person name="Wayne K.J."/>
            <person name="Tettelin H."/>
            <person name="Glass J.I."/>
            <person name="Rusch D."/>
            <person name="Podicherti R."/>
            <person name="Tsui H.-C.T."/>
            <person name="Winkler M.E."/>
        </authorList>
    </citation>
    <scope>NUCLEOTIDE SEQUENCE</scope>
</reference>
<feature type="domain" description="FAD-dependent oxidoreductase 2 FAD-binding" evidence="5">
    <location>
        <begin position="10"/>
        <end position="243"/>
    </location>
</feature>
<evidence type="ECO:0000313" key="6">
    <source>
        <dbReference type="EMBL" id="SVB07367.1"/>
    </source>
</evidence>
<dbReference type="PANTHER" id="PTHR43400:SF7">
    <property type="entry name" value="FAD-DEPENDENT OXIDOREDUCTASE 2 FAD BINDING DOMAIN-CONTAINING PROTEIN"/>
    <property type="match status" value="1"/>
</dbReference>
<evidence type="ECO:0000256" key="3">
    <source>
        <dbReference type="ARBA" id="ARBA00022827"/>
    </source>
</evidence>
<accession>A0A382B2C1</accession>
<evidence type="ECO:0000256" key="4">
    <source>
        <dbReference type="ARBA" id="ARBA00023002"/>
    </source>
</evidence>
<dbReference type="InterPro" id="IPR036188">
    <property type="entry name" value="FAD/NAD-bd_sf"/>
</dbReference>
<comment type="cofactor">
    <cofactor evidence="1">
        <name>FAD</name>
        <dbReference type="ChEBI" id="CHEBI:57692"/>
    </cofactor>
</comment>
<evidence type="ECO:0000256" key="2">
    <source>
        <dbReference type="ARBA" id="ARBA00022630"/>
    </source>
</evidence>
<dbReference type="SUPFAM" id="SSF56425">
    <property type="entry name" value="Succinate dehydrogenase/fumarate reductase flavoprotein, catalytic domain"/>
    <property type="match status" value="1"/>
</dbReference>
<dbReference type="InterPro" id="IPR003953">
    <property type="entry name" value="FAD-dep_OxRdtase_2_FAD-bd"/>
</dbReference>